<dbReference type="CDD" id="cd15522">
    <property type="entry name" value="PHD_TAF3"/>
    <property type="match status" value="1"/>
</dbReference>
<dbReference type="Gene3D" id="1.10.20.10">
    <property type="entry name" value="Histone, subunit A"/>
    <property type="match status" value="1"/>
</dbReference>
<sequence>MSQSYAREVLKVAISQICDTIGFSSISSTALDILVDVAERQTKCYAKETHDLIETDNRIEYPNAIMEDLLPVFLNFNETVDDIQDYMIQFESLSYNHDILKFPAKSKLTLKIPGKNCPEILERNNNEQTEYIYDWLPLFPDQEIPEQQTIKETIEDDINITDAVITRKTTKFNFDSHLSSLKSSHYRPTNVTLASDGTIVNLKSADENIRSTSRLPKLLYRPQRLIELDKKRQKEEEDKQEKERQSQQDENDRRLLLTITSSSMSSSEQHESLPIATLKLPSGIHKSKKDLKKNGQTTSTTLVNDRSLHVKDVNRKSLLTLQQNKSYNTQSTSVDEAIDSVIRSINQQKISQLSGTTLYDFDTNDASSTDLSKKSVPLGKVPSLLINLKTKSTSEQSHESSKSSVHPTLISPSIGKHQSPVISPLIITNSSEVKEKQLSSPIIQQKTESLTTSTISEQLTSPPSIVYDLSIKPIIADVPHQQTLETTIFQPTITEVYTSLSSFQLPITKEKKKKRHREKKDRSKKEHKQQNDIQQPSQIVSPSTIAQLPTNIPLVPPTSGGMLRVKIKIGKNENISIIKSTLPEVIENKSFEDEEPGEIRQLNTSQSNVSVSLNESTDESLILPTLTVDVATHEQSVDINDSLEQTKREPLICKIISPNLKTSKFINKTFSPEIIAGQSKQEQRITTVEHNIEKRTSPMPILEPPIVSSISTSNSRKTKTPNRAGRKRGLPKSIAIIEENTDLTNTYGKFPISSTMNEQLHVEQPIIRMSLLPTNFRTSLVDSTVGQRSRPSSTDDDDLPLIKRHPHGPRSSQPQSSTSLPTSTTAMLPPASPTIPLHLLSESERTKRKQPAEFIWKPSISQETVQTSQQHATTIRGRGNRGPMMGAKSASEGHRGRSRLPIQSPQNTGQAIITPNPIPSTVNQVFLTNSRKRISMSIKVTDQMKIVTSAISPDKGMKAVKVDDQVIDWHETDSKVWICPGCDRPDNGQEAMIACDLCDDWYHWDCVGITEEPLENVNWYCPKCHSAGGAIKRANNKFSQKR</sequence>
<feature type="compositionally biased region" description="Polar residues" evidence="9">
    <location>
        <begin position="531"/>
        <end position="542"/>
    </location>
</feature>
<keyword evidence="4" id="KW-0862">Zinc</keyword>
<evidence type="ECO:0000256" key="3">
    <source>
        <dbReference type="ARBA" id="ARBA00022771"/>
    </source>
</evidence>
<evidence type="ECO:0000256" key="8">
    <source>
        <dbReference type="PROSITE-ProRule" id="PRU00146"/>
    </source>
</evidence>
<dbReference type="InterPro" id="IPR001965">
    <property type="entry name" value="Znf_PHD"/>
</dbReference>
<evidence type="ECO:0000259" key="10">
    <source>
        <dbReference type="PROSITE" id="PS50016"/>
    </source>
</evidence>
<evidence type="ECO:0000256" key="4">
    <source>
        <dbReference type="ARBA" id="ARBA00022833"/>
    </source>
</evidence>
<feature type="region of interest" description="Disordered" evidence="9">
    <location>
        <begin position="507"/>
        <end position="542"/>
    </location>
</feature>
<reference evidence="11" key="1">
    <citation type="submission" date="2021-02" db="EMBL/GenBank/DDBJ databases">
        <authorList>
            <person name="Nowell W R."/>
        </authorList>
    </citation>
    <scope>NUCLEOTIDE SEQUENCE</scope>
</reference>
<name>A0A8S2DIT0_9BILA</name>
<feature type="domain" description="PHD-type" evidence="10">
    <location>
        <begin position="976"/>
        <end position="1027"/>
    </location>
</feature>
<feature type="compositionally biased region" description="Polar residues" evidence="9">
    <location>
        <begin position="782"/>
        <end position="792"/>
    </location>
</feature>
<keyword evidence="5" id="KW-0805">Transcription regulation</keyword>
<evidence type="ECO:0000256" key="5">
    <source>
        <dbReference type="ARBA" id="ARBA00023015"/>
    </source>
</evidence>
<dbReference type="Gene3D" id="3.30.40.10">
    <property type="entry name" value="Zinc/RING finger domain, C3HC4 (zinc finger)"/>
    <property type="match status" value="1"/>
</dbReference>
<organism evidence="11 13">
    <name type="scientific">Didymodactylos carnosus</name>
    <dbReference type="NCBI Taxonomy" id="1234261"/>
    <lineage>
        <taxon>Eukaryota</taxon>
        <taxon>Metazoa</taxon>
        <taxon>Spiralia</taxon>
        <taxon>Gnathifera</taxon>
        <taxon>Rotifera</taxon>
        <taxon>Eurotatoria</taxon>
        <taxon>Bdelloidea</taxon>
        <taxon>Philodinida</taxon>
        <taxon>Philodinidae</taxon>
        <taxon>Didymodactylos</taxon>
    </lineage>
</organism>
<dbReference type="Pfam" id="PF00628">
    <property type="entry name" value="PHD"/>
    <property type="match status" value="1"/>
</dbReference>
<feature type="compositionally biased region" description="Basic residues" evidence="9">
    <location>
        <begin position="510"/>
        <end position="519"/>
    </location>
</feature>
<dbReference type="PROSITE" id="PS01359">
    <property type="entry name" value="ZF_PHD_1"/>
    <property type="match status" value="1"/>
</dbReference>
<dbReference type="GO" id="GO:0002039">
    <property type="term" value="F:p53 binding"/>
    <property type="evidence" value="ECO:0007669"/>
    <property type="project" value="TreeGrafter"/>
</dbReference>
<dbReference type="GO" id="GO:0045944">
    <property type="term" value="P:positive regulation of transcription by RNA polymerase II"/>
    <property type="evidence" value="ECO:0007669"/>
    <property type="project" value="TreeGrafter"/>
</dbReference>
<feature type="compositionally biased region" description="Basic and acidic residues" evidence="9">
    <location>
        <begin position="520"/>
        <end position="530"/>
    </location>
</feature>
<feature type="compositionally biased region" description="Polar residues" evidence="9">
    <location>
        <begin position="901"/>
        <end position="916"/>
    </location>
</feature>
<dbReference type="GO" id="GO:0005669">
    <property type="term" value="C:transcription factor TFIID complex"/>
    <property type="evidence" value="ECO:0007669"/>
    <property type="project" value="TreeGrafter"/>
</dbReference>
<comment type="subcellular location">
    <subcellularLocation>
        <location evidence="1">Nucleus</location>
    </subcellularLocation>
</comment>
<dbReference type="PANTHER" id="PTHR46452:SF1">
    <property type="entry name" value="TRANSCRIPTION INITIATION FACTOR TFIID SUBUNIT 3"/>
    <property type="match status" value="1"/>
</dbReference>
<dbReference type="EMBL" id="CAJNOK010005599">
    <property type="protein sequence ID" value="CAF0978273.1"/>
    <property type="molecule type" value="Genomic_DNA"/>
</dbReference>
<dbReference type="SMART" id="SM00249">
    <property type="entry name" value="PHD"/>
    <property type="match status" value="1"/>
</dbReference>
<feature type="compositionally biased region" description="Basic residues" evidence="9">
    <location>
        <begin position="716"/>
        <end position="730"/>
    </location>
</feature>
<keyword evidence="2" id="KW-0479">Metal-binding</keyword>
<feature type="compositionally biased region" description="Polar residues" evidence="9">
    <location>
        <begin position="862"/>
        <end position="873"/>
    </location>
</feature>
<keyword evidence="7" id="KW-0539">Nucleus</keyword>
<feature type="region of interest" description="Disordered" evidence="9">
    <location>
        <begin position="698"/>
        <end position="733"/>
    </location>
</feature>
<feature type="region of interest" description="Disordered" evidence="9">
    <location>
        <begin position="390"/>
        <end position="413"/>
    </location>
</feature>
<feature type="region of interest" description="Disordered" evidence="9">
    <location>
        <begin position="229"/>
        <end position="308"/>
    </location>
</feature>
<evidence type="ECO:0000256" key="1">
    <source>
        <dbReference type="ARBA" id="ARBA00004123"/>
    </source>
</evidence>
<evidence type="ECO:0000313" key="11">
    <source>
        <dbReference type="EMBL" id="CAF0978273.1"/>
    </source>
</evidence>
<evidence type="ECO:0000256" key="2">
    <source>
        <dbReference type="ARBA" id="ARBA00022723"/>
    </source>
</evidence>
<dbReference type="Pfam" id="PF07524">
    <property type="entry name" value="Bromo_TP"/>
    <property type="match status" value="1"/>
</dbReference>
<dbReference type="InterPro" id="IPR019787">
    <property type="entry name" value="Znf_PHD-finger"/>
</dbReference>
<feature type="region of interest" description="Disordered" evidence="9">
    <location>
        <begin position="782"/>
        <end position="835"/>
    </location>
</feature>
<comment type="caution">
    <text evidence="11">The sequence shown here is derived from an EMBL/GenBank/DDBJ whole genome shotgun (WGS) entry which is preliminary data.</text>
</comment>
<dbReference type="InterPro" id="IPR011011">
    <property type="entry name" value="Znf_FYVE_PHD"/>
</dbReference>
<feature type="compositionally biased region" description="Polar residues" evidence="9">
    <location>
        <begin position="294"/>
        <end position="304"/>
    </location>
</feature>
<evidence type="ECO:0000256" key="9">
    <source>
        <dbReference type="SAM" id="MobiDB-lite"/>
    </source>
</evidence>
<dbReference type="PROSITE" id="PS50016">
    <property type="entry name" value="ZF_PHD_2"/>
    <property type="match status" value="1"/>
</dbReference>
<feature type="region of interest" description="Disordered" evidence="9">
    <location>
        <begin position="862"/>
        <end position="916"/>
    </location>
</feature>
<dbReference type="InterPro" id="IPR009072">
    <property type="entry name" value="Histone-fold"/>
</dbReference>
<dbReference type="EMBL" id="CAJOBA010005604">
    <property type="protein sequence ID" value="CAF3748900.1"/>
    <property type="molecule type" value="Genomic_DNA"/>
</dbReference>
<keyword evidence="6" id="KW-0804">Transcription</keyword>
<dbReference type="Proteomes" id="UP000677228">
    <property type="component" value="Unassembled WGS sequence"/>
</dbReference>
<protein>
    <recommendedName>
        <fullName evidence="10">PHD-type domain-containing protein</fullName>
    </recommendedName>
</protein>
<dbReference type="AlphaFoldDB" id="A0A8S2DIT0"/>
<dbReference type="InterPro" id="IPR006565">
    <property type="entry name" value="BTP"/>
</dbReference>
<dbReference type="PANTHER" id="PTHR46452">
    <property type="entry name" value="TRANSCRIPTION INITIATION FACTOR TFIID SUBUNIT 3"/>
    <property type="match status" value="1"/>
</dbReference>
<dbReference type="InterPro" id="IPR019786">
    <property type="entry name" value="Zinc_finger_PHD-type_CS"/>
</dbReference>
<dbReference type="Proteomes" id="UP000682733">
    <property type="component" value="Unassembled WGS sequence"/>
</dbReference>
<feature type="compositionally biased region" description="Basic and acidic residues" evidence="9">
    <location>
        <begin position="229"/>
        <end position="255"/>
    </location>
</feature>
<proteinExistence type="predicted"/>
<feature type="compositionally biased region" description="Low complexity" evidence="9">
    <location>
        <begin position="811"/>
        <end position="829"/>
    </location>
</feature>
<gene>
    <name evidence="11" type="ORF">OVA965_LOCUS13448</name>
    <name evidence="12" type="ORF">TMI583_LOCUS13449</name>
</gene>
<dbReference type="InterPro" id="IPR013083">
    <property type="entry name" value="Znf_RING/FYVE/PHD"/>
</dbReference>
<dbReference type="SMART" id="SM00576">
    <property type="entry name" value="BTP"/>
    <property type="match status" value="1"/>
</dbReference>
<evidence type="ECO:0000313" key="13">
    <source>
        <dbReference type="Proteomes" id="UP000677228"/>
    </source>
</evidence>
<dbReference type="GO" id="GO:0008270">
    <property type="term" value="F:zinc ion binding"/>
    <property type="evidence" value="ECO:0007669"/>
    <property type="project" value="UniProtKB-KW"/>
</dbReference>
<dbReference type="GO" id="GO:0046982">
    <property type="term" value="F:protein heterodimerization activity"/>
    <property type="evidence" value="ECO:0007669"/>
    <property type="project" value="InterPro"/>
</dbReference>
<evidence type="ECO:0000256" key="7">
    <source>
        <dbReference type="ARBA" id="ARBA00023242"/>
    </source>
</evidence>
<dbReference type="SUPFAM" id="SSF57903">
    <property type="entry name" value="FYVE/PHD zinc finger"/>
    <property type="match status" value="1"/>
</dbReference>
<keyword evidence="3 8" id="KW-0863">Zinc-finger</keyword>
<evidence type="ECO:0000313" key="12">
    <source>
        <dbReference type="EMBL" id="CAF3748900.1"/>
    </source>
</evidence>
<accession>A0A8S2DIT0</accession>
<evidence type="ECO:0000256" key="6">
    <source>
        <dbReference type="ARBA" id="ARBA00023163"/>
    </source>
</evidence>